<feature type="region of interest" description="Disordered" evidence="5">
    <location>
        <begin position="646"/>
        <end position="665"/>
    </location>
</feature>
<dbReference type="InterPro" id="IPR012337">
    <property type="entry name" value="RNaseH-like_sf"/>
</dbReference>
<dbReference type="Pfam" id="PF22936">
    <property type="entry name" value="Pol_BBD"/>
    <property type="match status" value="1"/>
</dbReference>
<dbReference type="InterPro" id="IPR013103">
    <property type="entry name" value="RVT_2"/>
</dbReference>
<evidence type="ECO:0000256" key="1">
    <source>
        <dbReference type="ARBA" id="ARBA00022670"/>
    </source>
</evidence>
<evidence type="ECO:0000256" key="4">
    <source>
        <dbReference type="SAM" id="Coils"/>
    </source>
</evidence>
<keyword evidence="2" id="KW-0479">Metal-binding</keyword>
<dbReference type="InterPro" id="IPR039537">
    <property type="entry name" value="Retrotran_Ty1/copia-like"/>
</dbReference>
<dbReference type="PROSITE" id="PS50994">
    <property type="entry name" value="INTEGRASE"/>
    <property type="match status" value="1"/>
</dbReference>
<feature type="coiled-coil region" evidence="4">
    <location>
        <begin position="288"/>
        <end position="364"/>
    </location>
</feature>
<evidence type="ECO:0000256" key="5">
    <source>
        <dbReference type="SAM" id="MobiDB-lite"/>
    </source>
</evidence>
<proteinExistence type="predicted"/>
<dbReference type="InterPro" id="IPR057670">
    <property type="entry name" value="SH3_retrovirus"/>
</dbReference>
<dbReference type="InterPro" id="IPR054722">
    <property type="entry name" value="PolX-like_BBD"/>
</dbReference>
<dbReference type="SUPFAM" id="SSF53098">
    <property type="entry name" value="Ribonuclease H-like"/>
    <property type="match status" value="1"/>
</dbReference>
<name>A0A6L2JVV1_TANCI</name>
<dbReference type="Gene3D" id="3.30.420.10">
    <property type="entry name" value="Ribonuclease H-like superfamily/Ribonuclease H"/>
    <property type="match status" value="1"/>
</dbReference>
<dbReference type="Pfam" id="PF07727">
    <property type="entry name" value="RVT_2"/>
    <property type="match status" value="1"/>
</dbReference>
<dbReference type="InterPro" id="IPR025724">
    <property type="entry name" value="GAG-pre-integrase_dom"/>
</dbReference>
<evidence type="ECO:0000256" key="3">
    <source>
        <dbReference type="ARBA" id="ARBA00022801"/>
    </source>
</evidence>
<dbReference type="GO" id="GO:0003676">
    <property type="term" value="F:nucleic acid binding"/>
    <property type="evidence" value="ECO:0007669"/>
    <property type="project" value="InterPro"/>
</dbReference>
<dbReference type="EMBL" id="BKCJ010001246">
    <property type="protein sequence ID" value="GEU40005.1"/>
    <property type="molecule type" value="Genomic_DNA"/>
</dbReference>
<dbReference type="InterPro" id="IPR001584">
    <property type="entry name" value="Integrase_cat-core"/>
</dbReference>
<dbReference type="InterPro" id="IPR036397">
    <property type="entry name" value="RNaseH_sf"/>
</dbReference>
<evidence type="ECO:0000313" key="7">
    <source>
        <dbReference type="EMBL" id="GEU40005.1"/>
    </source>
</evidence>
<dbReference type="GO" id="GO:0046872">
    <property type="term" value="F:metal ion binding"/>
    <property type="evidence" value="ECO:0007669"/>
    <property type="project" value="UniProtKB-KW"/>
</dbReference>
<dbReference type="PANTHER" id="PTHR42648:SF18">
    <property type="entry name" value="RETROTRANSPOSON, UNCLASSIFIED-LIKE PROTEIN"/>
    <property type="match status" value="1"/>
</dbReference>
<dbReference type="Pfam" id="PF13976">
    <property type="entry name" value="gag_pre-integrs"/>
    <property type="match status" value="1"/>
</dbReference>
<comment type="caution">
    <text evidence="7">The sequence shown here is derived from an EMBL/GenBank/DDBJ whole genome shotgun (WGS) entry which is preliminary data.</text>
</comment>
<feature type="domain" description="Integrase catalytic" evidence="6">
    <location>
        <begin position="893"/>
        <end position="980"/>
    </location>
</feature>
<keyword evidence="3" id="KW-0378">Hydrolase</keyword>
<accession>A0A6L2JVV1</accession>
<keyword evidence="4" id="KW-0175">Coiled coil</keyword>
<dbReference type="GO" id="GO:0015074">
    <property type="term" value="P:DNA integration"/>
    <property type="evidence" value="ECO:0007669"/>
    <property type="project" value="InterPro"/>
</dbReference>
<evidence type="ECO:0000256" key="2">
    <source>
        <dbReference type="ARBA" id="ARBA00022723"/>
    </source>
</evidence>
<gene>
    <name evidence="7" type="ORF">Tci_011983</name>
</gene>
<sequence length="1291" mass="148914">MRIPLLYRGEYLEWVERFMNYLEEQTDEEAMINSIKNGDQPLPRVTQVSIARTSLNEQPPLKDKSMCNKTAKDLWDALARHMLGFEYREQDRKAAVLYEYETFKATEGELLLDTYIRYLQVISDLKKCGYSKDNCELNFTFLNNLQPEWKQYATMMRQNKNLMDINIDALYNILKQNQGDVNDAMGSKMKTVVVTSDPLALIAEKINVSRSKEKVVVSLDSEGKYYDNSTNHGLFVNNDDDKKNFHDAIESASENFIENHIDSQKDYDKSDIDHNDSEEKDQLVDKLIRKFNKKIVKCQKRIEKANQQSKDFENQNKDLQDKYDVLKNQATTFEMNNKELNEQLKELIEKNNDLLAQTKVLRDQLQFKHVVIDTHVECKMSVQLVELDKHVRDLKNTVLEKDFKISELEEYVRNKDLEIEKCLERLNVCENKLHKMGQTNQTVYMIMPSKDNLYNGRKEIGFENLGYFEKAKDLRPTLYDEKVIGLGYTPMFLTHSNEVLEIENFKRSRENKIEFAYDYGNLNGSYVNENINFEDDYFQEIINPDFEKIDSPFQQTSSLKPCVPNMILEKIIIDLEDKVVNLLEKEKANLETIESLKSKECDKEGNPKVIAPEMFKLSVSQSASPISMSKSSYTFSSVRRPSHNSVIWKKKGSSNTSNDEMSSDSHLKLNKDVKRYSRKDLLSCNTSNLGEIRSAFVCNDAVNVFCNSRMCDLLNDNNLFIFNDESVRISLVSKMPFRKKPCDSMIVRSKSNRALLTNFMEKFLGTVRFGNNDFAVIAGYGDVVIGSIMIKKVYYVEGFGHNLFSVRQFCDNGLEVAFRKSTCFVRNEDGVDLLTGDRSSNLYTISLKEVASSSSTCLLAKASSSQSWLWHQRLSHFNFATINNLVKKILVKFKNKTLAKFFDEFGISQQFSAARMPQQNGIVERRNRTLVEAARTMLTFANLPTFLWAESIATACFTQNYLIIHKCFDKTPYELINKRKPNIKFFYVFGCRCYLLNDYEDVGKLKAKGDIGVFIGYSKESVTFRIYNKRTLSQVNEASKKDLEDLFQDFYDEYFDSSKIMKSSTTNVETSINEEVFHEVSKSFQGESALSSLNDDVKQSPEEVILPQTNSQSLSINMIPNGDEVSTSHNVLNERLEDAYFDTSTSFHYPSNVQTFYQPYPHEKKWTKNHPLHKIIGDPKSSVRTRGQLDFTVYQMDVKTAFLNGILKEEVYVGQPPGFVSKQYPDHVYALDKALYGLKQAPRAQLEPGTFTFIFNFHALKQLAIKRCDEYGFVIIPGLVGVTCKSVRIDM</sequence>
<protein>
    <submittedName>
        <fullName evidence="7">Retrovirus-related Pol polyprotein from transposon TNT 1-94</fullName>
    </submittedName>
</protein>
<dbReference type="GO" id="GO:0006508">
    <property type="term" value="P:proteolysis"/>
    <property type="evidence" value="ECO:0007669"/>
    <property type="project" value="UniProtKB-KW"/>
</dbReference>
<dbReference type="GO" id="GO:0008233">
    <property type="term" value="F:peptidase activity"/>
    <property type="evidence" value="ECO:0007669"/>
    <property type="project" value="UniProtKB-KW"/>
</dbReference>
<keyword evidence="1" id="KW-0645">Protease</keyword>
<dbReference type="PANTHER" id="PTHR42648">
    <property type="entry name" value="TRANSPOSASE, PUTATIVE-RELATED"/>
    <property type="match status" value="1"/>
</dbReference>
<dbReference type="Pfam" id="PF25597">
    <property type="entry name" value="SH3_retrovirus"/>
    <property type="match status" value="1"/>
</dbReference>
<evidence type="ECO:0000259" key="6">
    <source>
        <dbReference type="PROSITE" id="PS50994"/>
    </source>
</evidence>
<organism evidence="7">
    <name type="scientific">Tanacetum cinerariifolium</name>
    <name type="common">Dalmatian daisy</name>
    <name type="synonym">Chrysanthemum cinerariifolium</name>
    <dbReference type="NCBI Taxonomy" id="118510"/>
    <lineage>
        <taxon>Eukaryota</taxon>
        <taxon>Viridiplantae</taxon>
        <taxon>Streptophyta</taxon>
        <taxon>Embryophyta</taxon>
        <taxon>Tracheophyta</taxon>
        <taxon>Spermatophyta</taxon>
        <taxon>Magnoliopsida</taxon>
        <taxon>eudicotyledons</taxon>
        <taxon>Gunneridae</taxon>
        <taxon>Pentapetalae</taxon>
        <taxon>asterids</taxon>
        <taxon>campanulids</taxon>
        <taxon>Asterales</taxon>
        <taxon>Asteraceae</taxon>
        <taxon>Asteroideae</taxon>
        <taxon>Anthemideae</taxon>
        <taxon>Anthemidinae</taxon>
        <taxon>Tanacetum</taxon>
    </lineage>
</organism>
<reference evidence="7" key="1">
    <citation type="journal article" date="2019" name="Sci. Rep.">
        <title>Draft genome of Tanacetum cinerariifolium, the natural source of mosquito coil.</title>
        <authorList>
            <person name="Yamashiro T."/>
            <person name="Shiraishi A."/>
            <person name="Satake H."/>
            <person name="Nakayama K."/>
        </authorList>
    </citation>
    <scope>NUCLEOTIDE SEQUENCE</scope>
</reference>